<accession>A0A816HMM8</accession>
<feature type="region of interest" description="Disordered" evidence="1">
    <location>
        <begin position="16"/>
        <end position="51"/>
    </location>
</feature>
<evidence type="ECO:0000256" key="1">
    <source>
        <dbReference type="SAM" id="MobiDB-lite"/>
    </source>
</evidence>
<comment type="caution">
    <text evidence="2">The sequence shown here is derived from an EMBL/GenBank/DDBJ whole genome shotgun (WGS) entry which is preliminary data.</text>
</comment>
<feature type="non-terminal residue" evidence="2">
    <location>
        <position position="1"/>
    </location>
</feature>
<keyword evidence="3" id="KW-1185">Reference proteome</keyword>
<feature type="compositionally biased region" description="Polar residues" evidence="1">
    <location>
        <begin position="41"/>
        <end position="50"/>
    </location>
</feature>
<dbReference type="AlphaFoldDB" id="A0A816HMM8"/>
<sequence length="130" mass="15068">MEMQKKQVHLLFRIVRNRNGSTDASSPTATTAEDDSRTHHQQTNVSSPPNVYSIHSLLNHSQYEYSTIKPRSLSRTNHSNVEFSNELNNDTGFVLEPLDEKYFPNEQIKFLDKFFKDNPWADHAQMESIV</sequence>
<dbReference type="Proteomes" id="UP000663828">
    <property type="component" value="Unassembled WGS sequence"/>
</dbReference>
<evidence type="ECO:0000313" key="2">
    <source>
        <dbReference type="EMBL" id="CAF1689356.1"/>
    </source>
</evidence>
<organism evidence="2 3">
    <name type="scientific">Adineta ricciae</name>
    <name type="common">Rotifer</name>
    <dbReference type="NCBI Taxonomy" id="249248"/>
    <lineage>
        <taxon>Eukaryota</taxon>
        <taxon>Metazoa</taxon>
        <taxon>Spiralia</taxon>
        <taxon>Gnathifera</taxon>
        <taxon>Rotifera</taxon>
        <taxon>Eurotatoria</taxon>
        <taxon>Bdelloidea</taxon>
        <taxon>Adinetida</taxon>
        <taxon>Adinetidae</taxon>
        <taxon>Adineta</taxon>
    </lineage>
</organism>
<evidence type="ECO:0000313" key="3">
    <source>
        <dbReference type="Proteomes" id="UP000663828"/>
    </source>
</evidence>
<dbReference type="EMBL" id="CAJNOR010019179">
    <property type="protein sequence ID" value="CAF1689356.1"/>
    <property type="molecule type" value="Genomic_DNA"/>
</dbReference>
<protein>
    <submittedName>
        <fullName evidence="2">Uncharacterized protein</fullName>
    </submittedName>
</protein>
<reference evidence="2" key="1">
    <citation type="submission" date="2021-02" db="EMBL/GenBank/DDBJ databases">
        <authorList>
            <person name="Nowell W R."/>
        </authorList>
    </citation>
    <scope>NUCLEOTIDE SEQUENCE</scope>
</reference>
<proteinExistence type="predicted"/>
<name>A0A816HMM8_ADIRI</name>
<feature type="compositionally biased region" description="Low complexity" evidence="1">
    <location>
        <begin position="21"/>
        <end position="31"/>
    </location>
</feature>
<gene>
    <name evidence="2" type="ORF">XAT740_LOCUS63270</name>
</gene>
<feature type="non-terminal residue" evidence="2">
    <location>
        <position position="130"/>
    </location>
</feature>